<keyword evidence="1" id="KW-0472">Membrane</keyword>
<dbReference type="Proteomes" id="UP000553963">
    <property type="component" value="Unassembled WGS sequence"/>
</dbReference>
<dbReference type="AlphaFoldDB" id="A0A840AMB4"/>
<organism evidence="2 3">
    <name type="scientific">Kaistia hirudinis</name>
    <dbReference type="NCBI Taxonomy" id="1293440"/>
    <lineage>
        <taxon>Bacteria</taxon>
        <taxon>Pseudomonadati</taxon>
        <taxon>Pseudomonadota</taxon>
        <taxon>Alphaproteobacteria</taxon>
        <taxon>Hyphomicrobiales</taxon>
        <taxon>Kaistiaceae</taxon>
        <taxon>Kaistia</taxon>
    </lineage>
</organism>
<dbReference type="InterPro" id="IPR043129">
    <property type="entry name" value="ATPase_NBD"/>
</dbReference>
<keyword evidence="1" id="KW-0812">Transmembrane</keyword>
<feature type="transmembrane region" description="Helical" evidence="1">
    <location>
        <begin position="205"/>
        <end position="228"/>
    </location>
</feature>
<evidence type="ECO:0000313" key="2">
    <source>
        <dbReference type="EMBL" id="MBB3930031.1"/>
    </source>
</evidence>
<dbReference type="EMBL" id="JACIDS010000002">
    <property type="protein sequence ID" value="MBB3930031.1"/>
    <property type="molecule type" value="Genomic_DNA"/>
</dbReference>
<comment type="caution">
    <text evidence="2">The sequence shown here is derived from an EMBL/GenBank/DDBJ whole genome shotgun (WGS) entry which is preliminary data.</text>
</comment>
<proteinExistence type="predicted"/>
<reference evidence="2 3" key="1">
    <citation type="submission" date="2020-08" db="EMBL/GenBank/DDBJ databases">
        <title>Genomic Encyclopedia of Type Strains, Phase IV (KMG-IV): sequencing the most valuable type-strain genomes for metagenomic binning, comparative biology and taxonomic classification.</title>
        <authorList>
            <person name="Goeker M."/>
        </authorList>
    </citation>
    <scope>NUCLEOTIDE SEQUENCE [LARGE SCALE GENOMIC DNA]</scope>
    <source>
        <strain evidence="2 3">DSM 25966</strain>
    </source>
</reference>
<dbReference type="RefSeq" id="WP_183397729.1">
    <property type="nucleotide sequence ID" value="NZ_JACIDS010000002.1"/>
</dbReference>
<evidence type="ECO:0008006" key="4">
    <source>
        <dbReference type="Google" id="ProtNLM"/>
    </source>
</evidence>
<dbReference type="Gene3D" id="3.30.420.380">
    <property type="match status" value="1"/>
</dbReference>
<gene>
    <name evidence="2" type="ORF">GGR25_001070</name>
</gene>
<accession>A0A840AMB4</accession>
<evidence type="ECO:0000256" key="1">
    <source>
        <dbReference type="SAM" id="Phobius"/>
    </source>
</evidence>
<keyword evidence="1" id="KW-1133">Transmembrane helix</keyword>
<name>A0A840AMB4_9HYPH</name>
<sequence length="358" mass="39784">MSDRTTYPPRALDRWMIATRSIGSEVVAGLADLFSLAPVWLRSIVLGDQRAVRLEIRDDHVHARLVDPLRPATSDVANATERDDRQLRKAAVRRPVILEVSPERVLRCEVDIPNAAARKPETALRYGLSRWTPFEWNEVHVGWQRMESKGEVTRLKLALVPRSVTNPLLEQAQQAGFAVDALHLGDDHTAVVWIRSEMQKRLRRALAIDLLLAVLAAGLVIALVWLHLENAEAERERLQGEIKSAIVEVRAGERLAAEVAGLERMRAQIRTARQDFPSVSAVFNDLAQALPADAQIEELAWSGHSGRLVVRQPIGSASTLQLPAATTLSVAKVVMDRTSRPDALMSIWELTVRPETAP</sequence>
<keyword evidence="3" id="KW-1185">Reference proteome</keyword>
<dbReference type="SUPFAM" id="SSF53067">
    <property type="entry name" value="Actin-like ATPase domain"/>
    <property type="match status" value="1"/>
</dbReference>
<evidence type="ECO:0000313" key="3">
    <source>
        <dbReference type="Proteomes" id="UP000553963"/>
    </source>
</evidence>
<protein>
    <recommendedName>
        <fullName evidence="4">General secretion pathway protein GspL</fullName>
    </recommendedName>
</protein>